<dbReference type="PANTHER" id="PTHR43135">
    <property type="entry name" value="ALPHA-D-RIBOSE 1-METHYLPHOSPHONATE 5-TRIPHOSPHATE DIPHOSPHATASE"/>
    <property type="match status" value="1"/>
</dbReference>
<feature type="signal peptide" evidence="1">
    <location>
        <begin position="1"/>
        <end position="21"/>
    </location>
</feature>
<evidence type="ECO:0000256" key="1">
    <source>
        <dbReference type="SAM" id="SignalP"/>
    </source>
</evidence>
<organism evidence="3 4">
    <name type="scientific">Blastopirellula marina</name>
    <dbReference type="NCBI Taxonomy" id="124"/>
    <lineage>
        <taxon>Bacteria</taxon>
        <taxon>Pseudomonadati</taxon>
        <taxon>Planctomycetota</taxon>
        <taxon>Planctomycetia</taxon>
        <taxon>Pirellulales</taxon>
        <taxon>Pirellulaceae</taxon>
        <taxon>Blastopirellula</taxon>
    </lineage>
</organism>
<evidence type="ECO:0000313" key="3">
    <source>
        <dbReference type="EMBL" id="PQO46094.1"/>
    </source>
</evidence>
<dbReference type="EMBL" id="PUHZ01000011">
    <property type="protein sequence ID" value="PQO46094.1"/>
    <property type="molecule type" value="Genomic_DNA"/>
</dbReference>
<dbReference type="Gene3D" id="2.30.40.10">
    <property type="entry name" value="Urease, subunit C, domain 1"/>
    <property type="match status" value="1"/>
</dbReference>
<proteinExistence type="predicted"/>
<protein>
    <submittedName>
        <fullName evidence="3">Imidazolonepropionase</fullName>
    </submittedName>
</protein>
<dbReference type="InterPro" id="IPR011059">
    <property type="entry name" value="Metal-dep_hydrolase_composite"/>
</dbReference>
<evidence type="ECO:0000313" key="4">
    <source>
        <dbReference type="Proteomes" id="UP000237819"/>
    </source>
</evidence>
<gene>
    <name evidence="3" type="ORF">C5Y93_10995</name>
</gene>
<reference evidence="3 4" key="1">
    <citation type="submission" date="2018-02" db="EMBL/GenBank/DDBJ databases">
        <title>Comparative genomes isolates from brazilian mangrove.</title>
        <authorList>
            <person name="Araujo J.E."/>
            <person name="Taketani R.G."/>
            <person name="Silva M.C.P."/>
            <person name="Loureco M.V."/>
            <person name="Andreote F.D."/>
        </authorList>
    </citation>
    <scope>NUCLEOTIDE SEQUENCE [LARGE SCALE GENOMIC DNA]</scope>
    <source>
        <strain evidence="3 4">Nap-Phe MGV</strain>
    </source>
</reference>
<dbReference type="Proteomes" id="UP000237819">
    <property type="component" value="Unassembled WGS sequence"/>
</dbReference>
<dbReference type="PANTHER" id="PTHR43135:SF3">
    <property type="entry name" value="ALPHA-D-RIBOSE 1-METHYLPHOSPHONATE 5-TRIPHOSPHATE DIPHOSPHATASE"/>
    <property type="match status" value="1"/>
</dbReference>
<dbReference type="InterPro" id="IPR032466">
    <property type="entry name" value="Metal_Hydrolase"/>
</dbReference>
<name>A0A2S8GQ07_9BACT</name>
<feature type="domain" description="Amidohydrolase-related" evidence="2">
    <location>
        <begin position="284"/>
        <end position="387"/>
    </location>
</feature>
<dbReference type="SUPFAM" id="SSF51338">
    <property type="entry name" value="Composite domain of metallo-dependent hydrolases"/>
    <property type="match status" value="1"/>
</dbReference>
<dbReference type="AlphaFoldDB" id="A0A2S8GQ07"/>
<dbReference type="OrthoDB" id="9802793at2"/>
<dbReference type="SUPFAM" id="SSF51556">
    <property type="entry name" value="Metallo-dependent hydrolases"/>
    <property type="match status" value="1"/>
</dbReference>
<feature type="chain" id="PRO_5015698382" evidence="1">
    <location>
        <begin position="22"/>
        <end position="414"/>
    </location>
</feature>
<dbReference type="Gene3D" id="3.20.20.140">
    <property type="entry name" value="Metal-dependent hydrolases"/>
    <property type="match status" value="1"/>
</dbReference>
<comment type="caution">
    <text evidence="3">The sequence shown here is derived from an EMBL/GenBank/DDBJ whole genome shotgun (WGS) entry which is preliminary data.</text>
</comment>
<sequence length="414" mass="45137">MMIFRYSLLSCIVLFSATVVASASDQVPGKMPEGPVAIVGATIHPVSGDVIEKGTVLFDQGKITAVGKDVEVPEGAEVVKAEGKHVYPGLFEPYSMIGLVEFSSIRATKDYNETGTNNPNVKAHVAINPDSEVIPVTRSNGVLLAVTAPTGGLIPGQAAVIQLDGWTYEDMTVQPEVAMAVGIRSERDTEQLEEILQQAKQYAAAKENDVEIQHDMRLEAMGRVITGEQPIIVEADRWEAIVRAVNFAEKQDLKLIILGGYEAPKCAELLKRADVPVIISAVHRTPMSIDEPYDGAYTLAKRLQDKGIRFCISGYDRSNYWNTRNLPYHAGTAAAFGLSKEDAIRAITLSPAEILGVADRVGSIEEGKDATLILCDGDPLETFTHTESAWIAGKPVDLSNKQKMLYEKYQKKYE</sequence>
<dbReference type="GO" id="GO:0016810">
    <property type="term" value="F:hydrolase activity, acting on carbon-nitrogen (but not peptide) bonds"/>
    <property type="evidence" value="ECO:0007669"/>
    <property type="project" value="InterPro"/>
</dbReference>
<dbReference type="InterPro" id="IPR006680">
    <property type="entry name" value="Amidohydro-rel"/>
</dbReference>
<accession>A0A2S8GQ07</accession>
<keyword evidence="1" id="KW-0732">Signal</keyword>
<dbReference type="InterPro" id="IPR051781">
    <property type="entry name" value="Metallo-dep_Hydrolase"/>
</dbReference>
<dbReference type="Pfam" id="PF01979">
    <property type="entry name" value="Amidohydro_1"/>
    <property type="match status" value="1"/>
</dbReference>
<evidence type="ECO:0000259" key="2">
    <source>
        <dbReference type="Pfam" id="PF01979"/>
    </source>
</evidence>